<dbReference type="Proteomes" id="UP000230707">
    <property type="component" value="Unassembled WGS sequence"/>
</dbReference>
<dbReference type="EMBL" id="PCWS01000117">
    <property type="protein sequence ID" value="PIR08015.1"/>
    <property type="molecule type" value="Genomic_DNA"/>
</dbReference>
<accession>A0A2H0NIK1</accession>
<proteinExistence type="predicted"/>
<sequence>MLENELGPDQKAILQSTIQRYTPVIRANSQEGLYVVSQIAASASRDLGIHPFRAMQNIFNTQNLPVRFVAIPVGSDINREGRAQMQGIQFPSNVADYDIRMPHSGDTPYPYWLWITVSREQEYRDLLERLEVTPEDNLARLSQTGMLFTRTGSDISKAANAQMN</sequence>
<name>A0A2H0NIK1_9BACT</name>
<dbReference type="AlphaFoldDB" id="A0A2H0NIK1"/>
<reference evidence="1 2" key="1">
    <citation type="submission" date="2017-09" db="EMBL/GenBank/DDBJ databases">
        <title>Depth-based differentiation of microbial function through sediment-hosted aquifers and enrichment of novel symbionts in the deep terrestrial subsurface.</title>
        <authorList>
            <person name="Probst A.J."/>
            <person name="Ladd B."/>
            <person name="Jarett J.K."/>
            <person name="Geller-Mcgrath D.E."/>
            <person name="Sieber C.M."/>
            <person name="Emerson J.B."/>
            <person name="Anantharaman K."/>
            <person name="Thomas B.C."/>
            <person name="Malmstrom R."/>
            <person name="Stieglmeier M."/>
            <person name="Klingl A."/>
            <person name="Woyke T."/>
            <person name="Ryan C.M."/>
            <person name="Banfield J.F."/>
        </authorList>
    </citation>
    <scope>NUCLEOTIDE SEQUENCE [LARGE SCALE GENOMIC DNA]</scope>
    <source>
        <strain evidence="1">CG11_big_fil_rev_8_21_14_0_20_37_11</strain>
    </source>
</reference>
<organism evidence="1 2">
    <name type="scientific">Candidatus Gottesmanbacteria bacterium CG11_big_fil_rev_8_21_14_0_20_37_11</name>
    <dbReference type="NCBI Taxonomy" id="1974575"/>
    <lineage>
        <taxon>Bacteria</taxon>
        <taxon>Candidatus Gottesmaniibacteriota</taxon>
    </lineage>
</organism>
<comment type="caution">
    <text evidence="1">The sequence shown here is derived from an EMBL/GenBank/DDBJ whole genome shotgun (WGS) entry which is preliminary data.</text>
</comment>
<evidence type="ECO:0000313" key="2">
    <source>
        <dbReference type="Proteomes" id="UP000230707"/>
    </source>
</evidence>
<evidence type="ECO:0000313" key="1">
    <source>
        <dbReference type="EMBL" id="PIR08015.1"/>
    </source>
</evidence>
<protein>
    <submittedName>
        <fullName evidence="1">Uncharacterized protein</fullName>
    </submittedName>
</protein>
<gene>
    <name evidence="1" type="ORF">COV53_05220</name>
</gene>